<feature type="domain" description="RNase H type-2" evidence="17">
    <location>
        <begin position="24"/>
        <end position="211"/>
    </location>
</feature>
<accession>A0A8J7LQU4</accession>
<evidence type="ECO:0000256" key="3">
    <source>
        <dbReference type="ARBA" id="ARBA00004065"/>
    </source>
</evidence>
<name>A0A8J7LQU4_9RHOB</name>
<dbReference type="NCBIfam" id="NF000594">
    <property type="entry name" value="PRK00015.1-1"/>
    <property type="match status" value="1"/>
</dbReference>
<dbReference type="GO" id="GO:0043137">
    <property type="term" value="P:DNA replication, removal of RNA primer"/>
    <property type="evidence" value="ECO:0007669"/>
    <property type="project" value="TreeGrafter"/>
</dbReference>
<dbReference type="PROSITE" id="PS51975">
    <property type="entry name" value="RNASE_H_2"/>
    <property type="match status" value="1"/>
</dbReference>
<dbReference type="CDD" id="cd07182">
    <property type="entry name" value="RNase_HII_bacteria_HII_like"/>
    <property type="match status" value="1"/>
</dbReference>
<keyword evidence="13 14" id="KW-0464">Manganese</keyword>
<comment type="caution">
    <text evidence="18">The sequence shown here is derived from an EMBL/GenBank/DDBJ whole genome shotgun (WGS) entry which is preliminary data.</text>
</comment>
<gene>
    <name evidence="14" type="primary">rnhB</name>
    <name evidence="18" type="ORF">H1D41_14110</name>
</gene>
<comment type="cofactor">
    <cofactor evidence="2">
        <name>Mg(2+)</name>
        <dbReference type="ChEBI" id="CHEBI:18420"/>
    </cofactor>
</comment>
<comment type="subcellular location">
    <subcellularLocation>
        <location evidence="4 14">Cytoplasm</location>
    </subcellularLocation>
</comment>
<dbReference type="InterPro" id="IPR022898">
    <property type="entry name" value="RNase_HII"/>
</dbReference>
<dbReference type="GO" id="GO:0004523">
    <property type="term" value="F:RNA-DNA hybrid ribonuclease activity"/>
    <property type="evidence" value="ECO:0007669"/>
    <property type="project" value="UniProtKB-UniRule"/>
</dbReference>
<evidence type="ECO:0000256" key="12">
    <source>
        <dbReference type="ARBA" id="ARBA00022801"/>
    </source>
</evidence>
<dbReference type="PANTHER" id="PTHR10954:SF18">
    <property type="entry name" value="RIBONUCLEASE HII"/>
    <property type="match status" value="1"/>
</dbReference>
<dbReference type="GO" id="GO:0005737">
    <property type="term" value="C:cytoplasm"/>
    <property type="evidence" value="ECO:0007669"/>
    <property type="project" value="UniProtKB-SubCell"/>
</dbReference>
<evidence type="ECO:0000259" key="17">
    <source>
        <dbReference type="PROSITE" id="PS51975"/>
    </source>
</evidence>
<feature type="binding site" evidence="14 15">
    <location>
        <position position="30"/>
    </location>
    <ligand>
        <name>a divalent metal cation</name>
        <dbReference type="ChEBI" id="CHEBI:60240"/>
    </ligand>
</feature>
<dbReference type="InterPro" id="IPR001352">
    <property type="entry name" value="RNase_HII/HIII"/>
</dbReference>
<evidence type="ECO:0000256" key="5">
    <source>
        <dbReference type="ARBA" id="ARBA00007383"/>
    </source>
</evidence>
<protein>
    <recommendedName>
        <fullName evidence="7 14">Ribonuclease HII</fullName>
        <shortName evidence="14">RNase HII</shortName>
        <ecNumber evidence="6 14">3.1.26.4</ecNumber>
    </recommendedName>
</protein>
<evidence type="ECO:0000256" key="4">
    <source>
        <dbReference type="ARBA" id="ARBA00004496"/>
    </source>
</evidence>
<dbReference type="AlphaFoldDB" id="A0A8J7LQU4"/>
<keyword evidence="8 14" id="KW-0963">Cytoplasm</keyword>
<comment type="cofactor">
    <cofactor evidence="14 15">
        <name>Mn(2+)</name>
        <dbReference type="ChEBI" id="CHEBI:29035"/>
    </cofactor>
    <cofactor evidence="14 15">
        <name>Mg(2+)</name>
        <dbReference type="ChEBI" id="CHEBI:18420"/>
    </cofactor>
    <text evidence="14 15">Manganese or magnesium. Binds 1 divalent metal ion per monomer in the absence of substrate. May bind a second metal ion after substrate binding.</text>
</comment>
<keyword evidence="10 14" id="KW-0479">Metal-binding</keyword>
<evidence type="ECO:0000256" key="1">
    <source>
        <dbReference type="ARBA" id="ARBA00000077"/>
    </source>
</evidence>
<organism evidence="18 19">
    <name type="scientific">Halocynthiibacter styelae</name>
    <dbReference type="NCBI Taxonomy" id="2761955"/>
    <lineage>
        <taxon>Bacteria</taxon>
        <taxon>Pseudomonadati</taxon>
        <taxon>Pseudomonadota</taxon>
        <taxon>Alphaproteobacteria</taxon>
        <taxon>Rhodobacterales</taxon>
        <taxon>Paracoccaceae</taxon>
        <taxon>Halocynthiibacter</taxon>
    </lineage>
</organism>
<dbReference type="GO" id="GO:0030145">
    <property type="term" value="F:manganese ion binding"/>
    <property type="evidence" value="ECO:0007669"/>
    <property type="project" value="UniProtKB-UniRule"/>
</dbReference>
<dbReference type="InterPro" id="IPR012337">
    <property type="entry name" value="RNaseH-like_sf"/>
</dbReference>
<comment type="similarity">
    <text evidence="5 14 16">Belongs to the RNase HII family.</text>
</comment>
<evidence type="ECO:0000256" key="11">
    <source>
        <dbReference type="ARBA" id="ARBA00022759"/>
    </source>
</evidence>
<dbReference type="HAMAP" id="MF_00052_B">
    <property type="entry name" value="RNase_HII_B"/>
    <property type="match status" value="1"/>
</dbReference>
<dbReference type="PANTHER" id="PTHR10954">
    <property type="entry name" value="RIBONUCLEASE H2 SUBUNIT A"/>
    <property type="match status" value="1"/>
</dbReference>
<dbReference type="FunFam" id="3.30.420.10:FF:000006">
    <property type="entry name" value="Ribonuclease HII"/>
    <property type="match status" value="1"/>
</dbReference>
<comment type="function">
    <text evidence="3 14 16">Endonuclease that specifically degrades the RNA of RNA-DNA hybrids.</text>
</comment>
<feature type="binding site" evidence="14 15">
    <location>
        <position position="121"/>
    </location>
    <ligand>
        <name>a divalent metal cation</name>
        <dbReference type="ChEBI" id="CHEBI:60240"/>
    </ligand>
</feature>
<comment type="catalytic activity">
    <reaction evidence="1 14 15 16">
        <text>Endonucleolytic cleavage to 5'-phosphomonoester.</text>
        <dbReference type="EC" id="3.1.26.4"/>
    </reaction>
</comment>
<keyword evidence="11 14" id="KW-0255">Endonuclease</keyword>
<evidence type="ECO:0000256" key="10">
    <source>
        <dbReference type="ARBA" id="ARBA00022723"/>
    </source>
</evidence>
<evidence type="ECO:0000256" key="6">
    <source>
        <dbReference type="ARBA" id="ARBA00012180"/>
    </source>
</evidence>
<evidence type="ECO:0000256" key="2">
    <source>
        <dbReference type="ARBA" id="ARBA00001946"/>
    </source>
</evidence>
<dbReference type="GO" id="GO:0032299">
    <property type="term" value="C:ribonuclease H2 complex"/>
    <property type="evidence" value="ECO:0007669"/>
    <property type="project" value="TreeGrafter"/>
</dbReference>
<evidence type="ECO:0000256" key="8">
    <source>
        <dbReference type="ARBA" id="ARBA00022490"/>
    </source>
</evidence>
<evidence type="ECO:0000313" key="19">
    <source>
        <dbReference type="Proteomes" id="UP000640583"/>
    </source>
</evidence>
<dbReference type="EMBL" id="JADCKQ010000011">
    <property type="protein sequence ID" value="MBI1494777.1"/>
    <property type="molecule type" value="Genomic_DNA"/>
</dbReference>
<dbReference type="InterPro" id="IPR036397">
    <property type="entry name" value="RNaseH_sf"/>
</dbReference>
<dbReference type="InterPro" id="IPR024567">
    <property type="entry name" value="RNase_HII/HIII_dom"/>
</dbReference>
<dbReference type="SUPFAM" id="SSF53098">
    <property type="entry name" value="Ribonuclease H-like"/>
    <property type="match status" value="1"/>
</dbReference>
<feature type="binding site" evidence="14 15">
    <location>
        <position position="31"/>
    </location>
    <ligand>
        <name>a divalent metal cation</name>
        <dbReference type="ChEBI" id="CHEBI:60240"/>
    </ligand>
</feature>
<dbReference type="Gene3D" id="3.30.420.10">
    <property type="entry name" value="Ribonuclease H-like superfamily/Ribonuclease H"/>
    <property type="match status" value="1"/>
</dbReference>
<evidence type="ECO:0000256" key="16">
    <source>
        <dbReference type="RuleBase" id="RU003515"/>
    </source>
</evidence>
<keyword evidence="12 14" id="KW-0378">Hydrolase</keyword>
<sequence>MTEKTAKPAPDLSYETAAREKGFLRIAGVDEVGRGPLAGPVMAAAVVLDIENVPEGLNDSKKLSEKKRRALVEQIESSAWIGVGEASVDEIDEHNILRASHIAMLRAVEALDPQPDYLLIDGNMIPRGVGLPCSAVVKGDAKSQSIAAASIIAKTLRDDLMADLAEEYPGYGWEKNAGYPTKMHQEALKDIGVTPHHRRSFKPVHNILYQE</sequence>
<dbReference type="EC" id="3.1.26.4" evidence="6 14"/>
<dbReference type="GO" id="GO:0003723">
    <property type="term" value="F:RNA binding"/>
    <property type="evidence" value="ECO:0007669"/>
    <property type="project" value="UniProtKB-UniRule"/>
</dbReference>
<dbReference type="NCBIfam" id="NF000595">
    <property type="entry name" value="PRK00015.1-3"/>
    <property type="match status" value="1"/>
</dbReference>
<keyword evidence="9 14" id="KW-0540">Nuclease</keyword>
<dbReference type="GO" id="GO:0006298">
    <property type="term" value="P:mismatch repair"/>
    <property type="evidence" value="ECO:0007669"/>
    <property type="project" value="TreeGrafter"/>
</dbReference>
<dbReference type="Pfam" id="PF01351">
    <property type="entry name" value="RNase_HII"/>
    <property type="match status" value="1"/>
</dbReference>
<keyword evidence="19" id="KW-1185">Reference proteome</keyword>
<reference evidence="18" key="1">
    <citation type="submission" date="2020-10" db="EMBL/GenBank/DDBJ databases">
        <title>Paenihalocynthiibacter styelae gen. nov., sp. nov., isolated from stalked sea squirt Styela clava.</title>
        <authorList>
            <person name="Kim Y.-O."/>
            <person name="Yoon J.-H."/>
        </authorList>
    </citation>
    <scope>NUCLEOTIDE SEQUENCE</scope>
    <source>
        <strain evidence="18">MYP1-1</strain>
    </source>
</reference>
<evidence type="ECO:0000256" key="15">
    <source>
        <dbReference type="PROSITE-ProRule" id="PRU01319"/>
    </source>
</evidence>
<evidence type="ECO:0000313" key="18">
    <source>
        <dbReference type="EMBL" id="MBI1494777.1"/>
    </source>
</evidence>
<evidence type="ECO:0000256" key="14">
    <source>
        <dbReference type="HAMAP-Rule" id="MF_00052"/>
    </source>
</evidence>
<evidence type="ECO:0000256" key="7">
    <source>
        <dbReference type="ARBA" id="ARBA00019179"/>
    </source>
</evidence>
<proteinExistence type="inferred from homology"/>
<dbReference type="Proteomes" id="UP000640583">
    <property type="component" value="Unassembled WGS sequence"/>
</dbReference>
<evidence type="ECO:0000256" key="9">
    <source>
        <dbReference type="ARBA" id="ARBA00022722"/>
    </source>
</evidence>
<evidence type="ECO:0000256" key="13">
    <source>
        <dbReference type="ARBA" id="ARBA00023211"/>
    </source>
</evidence>